<feature type="compositionally biased region" description="Basic and acidic residues" evidence="8">
    <location>
        <begin position="160"/>
        <end position="169"/>
    </location>
</feature>
<reference evidence="9" key="1">
    <citation type="submission" date="2023-02" db="EMBL/GenBank/DDBJ databases">
        <title>Genome of toxic invasive species Heracleum sosnowskyi carries increased number of genes despite the absence of recent whole-genome duplications.</title>
        <authorList>
            <person name="Schelkunov M."/>
            <person name="Shtratnikova V."/>
            <person name="Makarenko M."/>
            <person name="Klepikova A."/>
            <person name="Omelchenko D."/>
            <person name="Novikova G."/>
            <person name="Obukhova E."/>
            <person name="Bogdanov V."/>
            <person name="Penin A."/>
            <person name="Logacheva M."/>
        </authorList>
    </citation>
    <scope>NUCLEOTIDE SEQUENCE</scope>
    <source>
        <strain evidence="9">Hsosn_3</strain>
        <tissue evidence="9">Leaf</tissue>
    </source>
</reference>
<evidence type="ECO:0000256" key="2">
    <source>
        <dbReference type="ARBA" id="ARBA00022574"/>
    </source>
</evidence>
<dbReference type="SMART" id="SM00320">
    <property type="entry name" value="WD40"/>
    <property type="match status" value="8"/>
</dbReference>
<evidence type="ECO:0000256" key="3">
    <source>
        <dbReference type="ARBA" id="ARBA00022737"/>
    </source>
</evidence>
<keyword evidence="2 7" id="KW-0853">WD repeat</keyword>
<dbReference type="InterPro" id="IPR006594">
    <property type="entry name" value="LisH"/>
</dbReference>
<sequence length="567" mass="63518">MVQITALELNFLVFRYLEGSGFTHSAFNLGYEAGLSNCPIDRKMVPPEALVKCIQKGLQFLEMEAILSTRENDLDEDFSVIRPLDLITKDVDELKQMIIERRENRQKHVVKVTNRKCRKNQDNAEEHEERRQPTQKSCRKNEDSGKGQKRRRSQISTVDDEPKRSEDHTNTNMVTAHEDNAFLKDKPIEISGGTQRMDTTTTPTPYACGVPGLDVMILQGHDREVCACAWAPTGSLLASGSADSTARIWNVANRIDVDKSGSGNPVLVLEHIKGRRSDRHRSIASVDWNGDGSLLATSYEGHARIWTSDGELKSTLGKHKEAVVAIKWNRKGDYVLTGSLDSTATVWDVKTNNLIQHFELHSGHVLDIDWCDDVSFAASTEKLIHVCKIGLNYPLKTFPGHQSEVNSIRWDPTGSLLASSSDDSTVKIWSLKQDNCIHDFREHRKEVLISRWSPTGQGTSNPNKQLLLASASLDSTVKMWDVEQGKLICNFNGHWDAVYSIAFSPDGEYLASGSKDNCLNIWSVKTGKIVKSYAGKGIIFEVSWNKEGDKVAACNNRRQVCVLDFRM</sequence>
<evidence type="ECO:0000256" key="8">
    <source>
        <dbReference type="SAM" id="MobiDB-lite"/>
    </source>
</evidence>
<gene>
    <name evidence="9" type="ORF">POM88_020961</name>
</gene>
<dbReference type="InterPro" id="IPR036322">
    <property type="entry name" value="WD40_repeat_dom_sf"/>
</dbReference>
<dbReference type="PROSITE" id="PS50896">
    <property type="entry name" value="LISH"/>
    <property type="match status" value="1"/>
</dbReference>
<keyword evidence="6" id="KW-0539">Nucleus</keyword>
<keyword evidence="10" id="KW-1185">Reference proteome</keyword>
<organism evidence="9 10">
    <name type="scientific">Heracleum sosnowskyi</name>
    <dbReference type="NCBI Taxonomy" id="360622"/>
    <lineage>
        <taxon>Eukaryota</taxon>
        <taxon>Viridiplantae</taxon>
        <taxon>Streptophyta</taxon>
        <taxon>Embryophyta</taxon>
        <taxon>Tracheophyta</taxon>
        <taxon>Spermatophyta</taxon>
        <taxon>Magnoliopsida</taxon>
        <taxon>eudicotyledons</taxon>
        <taxon>Gunneridae</taxon>
        <taxon>Pentapetalae</taxon>
        <taxon>asterids</taxon>
        <taxon>campanulids</taxon>
        <taxon>Apiales</taxon>
        <taxon>Apiaceae</taxon>
        <taxon>Apioideae</taxon>
        <taxon>apioid superclade</taxon>
        <taxon>Tordylieae</taxon>
        <taxon>Tordyliinae</taxon>
        <taxon>Heracleum</taxon>
    </lineage>
</organism>
<comment type="caution">
    <text evidence="9">The sequence shown here is derived from an EMBL/GenBank/DDBJ whole genome shotgun (WGS) entry which is preliminary data.</text>
</comment>
<dbReference type="InterPro" id="IPR045183">
    <property type="entry name" value="Ebi-like"/>
</dbReference>
<feature type="repeat" description="WD" evidence="7">
    <location>
        <begin position="398"/>
        <end position="439"/>
    </location>
</feature>
<feature type="repeat" description="WD" evidence="7">
    <location>
        <begin position="491"/>
        <end position="532"/>
    </location>
</feature>
<dbReference type="Proteomes" id="UP001237642">
    <property type="component" value="Unassembled WGS sequence"/>
</dbReference>
<dbReference type="InterPro" id="IPR015943">
    <property type="entry name" value="WD40/YVTN_repeat-like_dom_sf"/>
</dbReference>
<dbReference type="FunFam" id="2.130.10.10:FF:000218">
    <property type="entry name" value="WD40 repeat-containing protein HOS15"/>
    <property type="match status" value="1"/>
</dbReference>
<keyword evidence="3" id="KW-0677">Repeat</keyword>
<evidence type="ECO:0000313" key="9">
    <source>
        <dbReference type="EMBL" id="KAK1383226.1"/>
    </source>
</evidence>
<dbReference type="InterPro" id="IPR001680">
    <property type="entry name" value="WD40_rpt"/>
</dbReference>
<dbReference type="Gene3D" id="1.20.960.30">
    <property type="match status" value="1"/>
</dbReference>
<evidence type="ECO:0000256" key="4">
    <source>
        <dbReference type="ARBA" id="ARBA00023015"/>
    </source>
</evidence>
<keyword evidence="5" id="KW-0804">Transcription</keyword>
<evidence type="ECO:0000256" key="1">
    <source>
        <dbReference type="ARBA" id="ARBA00004123"/>
    </source>
</evidence>
<evidence type="ECO:0000256" key="7">
    <source>
        <dbReference type="PROSITE-ProRule" id="PRU00221"/>
    </source>
</evidence>
<name>A0AAD8ICZ2_9APIA</name>
<dbReference type="CDD" id="cd00200">
    <property type="entry name" value="WD40"/>
    <property type="match status" value="1"/>
</dbReference>
<dbReference type="EMBL" id="JAUIZM010000005">
    <property type="protein sequence ID" value="KAK1383226.1"/>
    <property type="molecule type" value="Genomic_DNA"/>
</dbReference>
<dbReference type="SUPFAM" id="SSF50978">
    <property type="entry name" value="WD40 repeat-like"/>
    <property type="match status" value="1"/>
</dbReference>
<protein>
    <submittedName>
        <fullName evidence="9">WD40 repeat-containing protein HOS15</fullName>
    </submittedName>
</protein>
<evidence type="ECO:0000256" key="5">
    <source>
        <dbReference type="ARBA" id="ARBA00023163"/>
    </source>
</evidence>
<dbReference type="PROSITE" id="PS50082">
    <property type="entry name" value="WD_REPEATS_2"/>
    <property type="match status" value="5"/>
</dbReference>
<reference evidence="9" key="2">
    <citation type="submission" date="2023-05" db="EMBL/GenBank/DDBJ databases">
        <authorList>
            <person name="Schelkunov M.I."/>
        </authorList>
    </citation>
    <scope>NUCLEOTIDE SEQUENCE</scope>
    <source>
        <strain evidence="9">Hsosn_3</strain>
        <tissue evidence="9">Leaf</tissue>
    </source>
</reference>
<evidence type="ECO:0000256" key="6">
    <source>
        <dbReference type="ARBA" id="ARBA00023242"/>
    </source>
</evidence>
<dbReference type="PROSITE" id="PS00678">
    <property type="entry name" value="WD_REPEATS_1"/>
    <property type="match status" value="3"/>
</dbReference>
<dbReference type="Gene3D" id="2.130.10.10">
    <property type="entry name" value="YVTN repeat-like/Quinoprotein amine dehydrogenase"/>
    <property type="match status" value="1"/>
</dbReference>
<proteinExistence type="predicted"/>
<feature type="compositionally biased region" description="Basic and acidic residues" evidence="8">
    <location>
        <begin position="119"/>
        <end position="132"/>
    </location>
</feature>
<evidence type="ECO:0000313" key="10">
    <source>
        <dbReference type="Proteomes" id="UP001237642"/>
    </source>
</evidence>
<dbReference type="FunFam" id="1.20.960.30:FF:000001">
    <property type="entry name" value="F-box-like/WD repeat-containing protein TBL1XR1"/>
    <property type="match status" value="1"/>
</dbReference>
<dbReference type="PANTHER" id="PTHR22846">
    <property type="entry name" value="WD40 REPEAT PROTEIN"/>
    <property type="match status" value="1"/>
</dbReference>
<dbReference type="PANTHER" id="PTHR22846:SF2">
    <property type="entry name" value="F-BOX-LIKE_WD REPEAT-CONTAINING PROTEIN EBI"/>
    <property type="match status" value="1"/>
</dbReference>
<dbReference type="PROSITE" id="PS50294">
    <property type="entry name" value="WD_REPEATS_REGION"/>
    <property type="match status" value="4"/>
</dbReference>
<dbReference type="GO" id="GO:0000118">
    <property type="term" value="C:histone deacetylase complex"/>
    <property type="evidence" value="ECO:0007669"/>
    <property type="project" value="TreeGrafter"/>
</dbReference>
<dbReference type="Pfam" id="PF00400">
    <property type="entry name" value="WD40"/>
    <property type="match status" value="6"/>
</dbReference>
<feature type="repeat" description="WD" evidence="7">
    <location>
        <begin position="316"/>
        <end position="357"/>
    </location>
</feature>
<dbReference type="AlphaFoldDB" id="A0AAD8ICZ2"/>
<comment type="subcellular location">
    <subcellularLocation>
        <location evidence="1">Nucleus</location>
    </subcellularLocation>
</comment>
<dbReference type="InterPro" id="IPR019775">
    <property type="entry name" value="WD40_repeat_CS"/>
</dbReference>
<accession>A0AAD8ICZ2</accession>
<feature type="region of interest" description="Disordered" evidence="8">
    <location>
        <begin position="110"/>
        <end position="180"/>
    </location>
</feature>
<feature type="repeat" description="WD" evidence="7">
    <location>
        <begin position="467"/>
        <end position="490"/>
    </location>
</feature>
<keyword evidence="4" id="KW-0805">Transcription regulation</keyword>
<dbReference type="InterPro" id="IPR020472">
    <property type="entry name" value="WD40_PAC1"/>
</dbReference>
<dbReference type="GO" id="GO:0006357">
    <property type="term" value="P:regulation of transcription by RNA polymerase II"/>
    <property type="evidence" value="ECO:0007669"/>
    <property type="project" value="TreeGrafter"/>
</dbReference>
<dbReference type="PRINTS" id="PR00320">
    <property type="entry name" value="GPROTEINBRPT"/>
</dbReference>
<dbReference type="GO" id="GO:0003714">
    <property type="term" value="F:transcription corepressor activity"/>
    <property type="evidence" value="ECO:0007669"/>
    <property type="project" value="InterPro"/>
</dbReference>
<feature type="repeat" description="WD" evidence="7">
    <location>
        <begin position="218"/>
        <end position="259"/>
    </location>
</feature>